<protein>
    <recommendedName>
        <fullName evidence="3">MYND-type domain-containing protein</fullName>
    </recommendedName>
</protein>
<reference evidence="1 2" key="1">
    <citation type="submission" date="2018-11" db="EMBL/GenBank/DDBJ databases">
        <title>Genome assembly of Steccherinum ochraceum LE-BIN_3174, the white-rot fungus of the Steccherinaceae family (The Residual Polyporoid clade, Polyporales, Basidiomycota).</title>
        <authorList>
            <person name="Fedorova T.V."/>
            <person name="Glazunova O.A."/>
            <person name="Landesman E.O."/>
            <person name="Moiseenko K.V."/>
            <person name="Psurtseva N.V."/>
            <person name="Savinova O.S."/>
            <person name="Shakhova N.V."/>
            <person name="Tyazhelova T.V."/>
            <person name="Vasina D.V."/>
        </authorList>
    </citation>
    <scope>NUCLEOTIDE SEQUENCE [LARGE SCALE GENOMIC DNA]</scope>
    <source>
        <strain evidence="1 2">LE-BIN_3174</strain>
    </source>
</reference>
<accession>A0A4R0RAQ2</accession>
<dbReference type="AlphaFoldDB" id="A0A4R0RAQ2"/>
<proteinExistence type="predicted"/>
<dbReference type="EMBL" id="RWJN01000268">
    <property type="protein sequence ID" value="TCD63886.1"/>
    <property type="molecule type" value="Genomic_DNA"/>
</dbReference>
<dbReference type="Proteomes" id="UP000292702">
    <property type="component" value="Unassembled WGS sequence"/>
</dbReference>
<dbReference type="PROSITE" id="PS51257">
    <property type="entry name" value="PROKAR_LIPOPROTEIN"/>
    <property type="match status" value="1"/>
</dbReference>
<sequence>MRPRGIFGLAHTSYAPSSVGCGVSDAEPSIDSTYMELPESWRGLELPLLAVVREEAFKLRETIRYPPIPIEEMDNDGAITMDMVAQLFMSTASLTLFCELVDGKDIPPDIAPEVIRILQTQLFLIDQLEVPDAGLKMGMAPFLHIKRGSEQKEVDEIINQSALLNRKLVTFALREDVDQPLEALRQLEQMNSGYTQELVLARSVNARKPWLENLDLYLSIADALVFANRFDEKTKALLENLLVAVDDPTIDVSTSEKTHTALCAHMHLALVFQELGTDPIKQAKHTEWAAKYLRKHTLQRDAVSAYIRRRNQPSHPVAEALGPEWFENTQVSLRDEKRFVGKMCAQCLSSPPKLLRCRRCQMVFYWSVKLSLLLTKGHWKAHKVQCDLMGQKLKQIEAMKTTDPAAAQRLDDVLRWQNFASYSLRLAAINAVGLHHAPERGREHVMLMQFEHCPSASQTDYRHRIRVVRCGVYKTREILNDIERLTGMPRGAAKKFVEDMEASFHSNSQNGAEDIFPLTTLTFCKGIDPCIKIESVTKYMLTLSRYDPEWRKMVNPVGEPPAPFRLRVPNADYVRRSVE</sequence>
<dbReference type="SUPFAM" id="SSF144232">
    <property type="entry name" value="HIT/MYND zinc finger-like"/>
    <property type="match status" value="1"/>
</dbReference>
<evidence type="ECO:0008006" key="3">
    <source>
        <dbReference type="Google" id="ProtNLM"/>
    </source>
</evidence>
<keyword evidence="2" id="KW-1185">Reference proteome</keyword>
<evidence type="ECO:0000313" key="1">
    <source>
        <dbReference type="EMBL" id="TCD63886.1"/>
    </source>
</evidence>
<comment type="caution">
    <text evidence="1">The sequence shown here is derived from an EMBL/GenBank/DDBJ whole genome shotgun (WGS) entry which is preliminary data.</text>
</comment>
<organism evidence="1 2">
    <name type="scientific">Steccherinum ochraceum</name>
    <dbReference type="NCBI Taxonomy" id="92696"/>
    <lineage>
        <taxon>Eukaryota</taxon>
        <taxon>Fungi</taxon>
        <taxon>Dikarya</taxon>
        <taxon>Basidiomycota</taxon>
        <taxon>Agaricomycotina</taxon>
        <taxon>Agaricomycetes</taxon>
        <taxon>Polyporales</taxon>
        <taxon>Steccherinaceae</taxon>
        <taxon>Steccherinum</taxon>
    </lineage>
</organism>
<dbReference type="Gene3D" id="6.10.140.2220">
    <property type="match status" value="1"/>
</dbReference>
<evidence type="ECO:0000313" key="2">
    <source>
        <dbReference type="Proteomes" id="UP000292702"/>
    </source>
</evidence>
<dbReference type="OrthoDB" id="432970at2759"/>
<gene>
    <name evidence="1" type="ORF">EIP91_004795</name>
</gene>
<name>A0A4R0RAQ2_9APHY</name>